<dbReference type="GO" id="GO:0003700">
    <property type="term" value="F:DNA-binding transcription factor activity"/>
    <property type="evidence" value="ECO:0007669"/>
    <property type="project" value="TreeGrafter"/>
</dbReference>
<reference evidence="3 4" key="1">
    <citation type="submission" date="2016-10" db="EMBL/GenBank/DDBJ databases">
        <authorList>
            <person name="de Groot N.N."/>
        </authorList>
    </citation>
    <scope>NUCLEOTIDE SEQUENCE [LARGE SCALE GENOMIC DNA]</scope>
    <source>
        <strain evidence="3 4">DSM 22024</strain>
    </source>
</reference>
<name>A0A1H1RWW2_9ACTN</name>
<dbReference type="Pfam" id="PF00440">
    <property type="entry name" value="TetR_N"/>
    <property type="match status" value="1"/>
</dbReference>
<accession>A0A1H1RWW2</accession>
<gene>
    <name evidence="3" type="ORF">SAMN04489717_2583</name>
</gene>
<dbReference type="InterPro" id="IPR036271">
    <property type="entry name" value="Tet_transcr_reg_TetR-rel_C_sf"/>
</dbReference>
<keyword evidence="4" id="KW-1185">Reference proteome</keyword>
<dbReference type="PANTHER" id="PTHR30055">
    <property type="entry name" value="HTH-TYPE TRANSCRIPTIONAL REGULATOR RUTR"/>
    <property type="match status" value="1"/>
</dbReference>
<dbReference type="InterPro" id="IPR050109">
    <property type="entry name" value="HTH-type_TetR-like_transc_reg"/>
</dbReference>
<evidence type="ECO:0000256" key="1">
    <source>
        <dbReference type="ARBA" id="ARBA00023125"/>
    </source>
</evidence>
<dbReference type="SUPFAM" id="SSF46689">
    <property type="entry name" value="Homeodomain-like"/>
    <property type="match status" value="1"/>
</dbReference>
<proteinExistence type="predicted"/>
<evidence type="ECO:0000259" key="2">
    <source>
        <dbReference type="Pfam" id="PF00440"/>
    </source>
</evidence>
<dbReference type="STRING" id="117157.SAMN04489717_2583"/>
<dbReference type="AlphaFoldDB" id="A0A1H1RWW2"/>
<dbReference type="PANTHER" id="PTHR30055:SF196">
    <property type="entry name" value="HTH-TYPE TRANSCRIPTIONAL REGULATOR RUTR"/>
    <property type="match status" value="1"/>
</dbReference>
<dbReference type="Gene3D" id="1.10.357.10">
    <property type="entry name" value="Tetracycline Repressor, domain 2"/>
    <property type="match status" value="1"/>
</dbReference>
<evidence type="ECO:0000313" key="3">
    <source>
        <dbReference type="EMBL" id="SDS40271.1"/>
    </source>
</evidence>
<dbReference type="EMBL" id="LT629732">
    <property type="protein sequence ID" value="SDS40271.1"/>
    <property type="molecule type" value="Genomic_DNA"/>
</dbReference>
<keyword evidence="1 3" id="KW-0238">DNA-binding</keyword>
<dbReference type="Gene3D" id="1.10.10.60">
    <property type="entry name" value="Homeodomain-like"/>
    <property type="match status" value="1"/>
</dbReference>
<dbReference type="GO" id="GO:0000976">
    <property type="term" value="F:transcription cis-regulatory region binding"/>
    <property type="evidence" value="ECO:0007669"/>
    <property type="project" value="TreeGrafter"/>
</dbReference>
<feature type="domain" description="HTH tetR-type" evidence="2">
    <location>
        <begin position="31"/>
        <end position="78"/>
    </location>
</feature>
<organism evidence="3 4">
    <name type="scientific">Actinopolymorpha singaporensis</name>
    <dbReference type="NCBI Taxonomy" id="117157"/>
    <lineage>
        <taxon>Bacteria</taxon>
        <taxon>Bacillati</taxon>
        <taxon>Actinomycetota</taxon>
        <taxon>Actinomycetes</taxon>
        <taxon>Propionibacteriales</taxon>
        <taxon>Actinopolymorphaceae</taxon>
        <taxon>Actinopolymorpha</taxon>
    </lineage>
</organism>
<dbReference type="OrthoDB" id="9806334at2"/>
<dbReference type="Proteomes" id="UP000198983">
    <property type="component" value="Chromosome I"/>
</dbReference>
<protein>
    <submittedName>
        <fullName evidence="3">DNA-binding transcriptional regulator YbjK</fullName>
    </submittedName>
</protein>
<dbReference type="RefSeq" id="WP_092653552.1">
    <property type="nucleotide sequence ID" value="NZ_LT629732.1"/>
</dbReference>
<dbReference type="SUPFAM" id="SSF48498">
    <property type="entry name" value="Tetracyclin repressor-like, C-terminal domain"/>
    <property type="match status" value="1"/>
</dbReference>
<evidence type="ECO:0000313" key="4">
    <source>
        <dbReference type="Proteomes" id="UP000198983"/>
    </source>
</evidence>
<dbReference type="InterPro" id="IPR001647">
    <property type="entry name" value="HTH_TetR"/>
</dbReference>
<dbReference type="InterPro" id="IPR009057">
    <property type="entry name" value="Homeodomain-like_sf"/>
</dbReference>
<sequence length="218" mass="23855">MQVNRGPAADDEDRRERDRATFTNAARRAQIVDAAIETIADLGYAGASFARIADRAGLSSTRLISYHFAGKDDLTAEVLRMIQARFADVVRPKVAAQTTARGTLNAFLDANIEFLRTNRSHLVSMVEIARSASLVRRIAPADRGRTGADLAGLEQLLREGQRSGEFGEFDPAVLAVFVLSLRNAVVDAYARRPDLDLDAYARELRQLVNRATAGPATR</sequence>